<proteinExistence type="predicted"/>
<reference evidence="2" key="3">
    <citation type="submission" date="2024-02" db="EMBL/GenBank/DDBJ databases">
        <title>Comparative genomics of Cryptococcus and Kwoniella reveals pathogenesis evolution and contrasting modes of karyotype evolution via chromosome fusion or intercentromeric recombination.</title>
        <authorList>
            <person name="Coelho M.A."/>
            <person name="David-Palma M."/>
            <person name="Shea T."/>
            <person name="Bowers K."/>
            <person name="McGinley-Smith S."/>
            <person name="Mohammad A.W."/>
            <person name="Gnirke A."/>
            <person name="Yurkov A.M."/>
            <person name="Nowrousian M."/>
            <person name="Sun S."/>
            <person name="Cuomo C.A."/>
            <person name="Heitman J."/>
        </authorList>
    </citation>
    <scope>NUCLEOTIDE SEQUENCE</scope>
    <source>
        <strain evidence="2">CBS 10117</strain>
    </source>
</reference>
<reference evidence="1" key="1">
    <citation type="submission" date="2013-07" db="EMBL/GenBank/DDBJ databases">
        <title>The Genome Sequence of Cryptococcus dejecticola CBS10117.</title>
        <authorList>
            <consortium name="The Broad Institute Genome Sequencing Platform"/>
            <person name="Cuomo C."/>
            <person name="Litvintseva A."/>
            <person name="Chen Y."/>
            <person name="Heitman J."/>
            <person name="Sun S."/>
            <person name="Springer D."/>
            <person name="Dromer F."/>
            <person name="Young S.K."/>
            <person name="Zeng Q."/>
            <person name="Gargeya S."/>
            <person name="Fitzgerald M."/>
            <person name="Abouelleil A."/>
            <person name="Alvarado L."/>
            <person name="Berlin A.M."/>
            <person name="Chapman S.B."/>
            <person name="Dewar J."/>
            <person name="Goldberg J."/>
            <person name="Griggs A."/>
            <person name="Gujja S."/>
            <person name="Hansen M."/>
            <person name="Howarth C."/>
            <person name="Imamovic A."/>
            <person name="Larimer J."/>
            <person name="McCowan C."/>
            <person name="Murphy C."/>
            <person name="Pearson M."/>
            <person name="Priest M."/>
            <person name="Roberts A."/>
            <person name="Saif S."/>
            <person name="Shea T."/>
            <person name="Sykes S."/>
            <person name="Wortman J."/>
            <person name="Nusbaum C."/>
            <person name="Birren B."/>
        </authorList>
    </citation>
    <scope>NUCLEOTIDE SEQUENCE [LARGE SCALE GENOMIC DNA]</scope>
    <source>
        <strain evidence="1">CBS 10117</strain>
    </source>
</reference>
<gene>
    <name evidence="1" type="ORF">I303_08445</name>
    <name evidence="2" type="ORF">I303_106916</name>
</gene>
<dbReference type="STRING" id="1296121.A0A1A5ZTB9"/>
<dbReference type="VEuPathDB" id="FungiDB:I303_08445"/>
<evidence type="ECO:0008006" key="4">
    <source>
        <dbReference type="Google" id="ProtNLM"/>
    </source>
</evidence>
<dbReference type="Proteomes" id="UP000078595">
    <property type="component" value="Chromosome 8"/>
</dbReference>
<protein>
    <recommendedName>
        <fullName evidence="4">SnoaL-like domain-containing protein</fullName>
    </recommendedName>
</protein>
<reference evidence="2" key="2">
    <citation type="submission" date="2013-07" db="EMBL/GenBank/DDBJ databases">
        <authorList>
            <consortium name="The Broad Institute Genome Sequencing Platform"/>
            <person name="Cuomo C."/>
            <person name="Litvintseva A."/>
            <person name="Chen Y."/>
            <person name="Heitman J."/>
            <person name="Sun S."/>
            <person name="Springer D."/>
            <person name="Dromer F."/>
            <person name="Young S.K."/>
            <person name="Zeng Q."/>
            <person name="Gargeya S."/>
            <person name="Fitzgerald M."/>
            <person name="Abouelleil A."/>
            <person name="Alvarado L."/>
            <person name="Berlin A.M."/>
            <person name="Chapman S.B."/>
            <person name="Dewar J."/>
            <person name="Goldberg J."/>
            <person name="Griggs A."/>
            <person name="Gujja S."/>
            <person name="Hansen M."/>
            <person name="Howarth C."/>
            <person name="Imamovic A."/>
            <person name="Larimer J."/>
            <person name="McCowan C."/>
            <person name="Murphy C."/>
            <person name="Pearson M."/>
            <person name="Priest M."/>
            <person name="Roberts A."/>
            <person name="Saif S."/>
            <person name="Shea T."/>
            <person name="Sykes S."/>
            <person name="Wortman J."/>
            <person name="Nusbaum C."/>
            <person name="Birren B."/>
        </authorList>
    </citation>
    <scope>NUCLEOTIDE SEQUENCE</scope>
    <source>
        <strain evidence="2">CBS 10117</strain>
    </source>
</reference>
<evidence type="ECO:0000313" key="2">
    <source>
        <dbReference type="EMBL" id="WWC64306.1"/>
    </source>
</evidence>
<dbReference type="EMBL" id="CP144537">
    <property type="protein sequence ID" value="WWC64306.1"/>
    <property type="molecule type" value="Genomic_DNA"/>
</dbReference>
<dbReference type="GeneID" id="28972144"/>
<dbReference type="EMBL" id="KI894038">
    <property type="protein sequence ID" value="OBR81063.1"/>
    <property type="molecule type" value="Genomic_DNA"/>
</dbReference>
<name>A0A1A5ZTB9_9TREE</name>
<sequence length="136" mass="14969">MSRLPVASFVDSFFRRTLFQGDDEEAISTLSRELSGDAEININGNSLTTSEFIDLITTGFRASFTASVVEIRDLNIVSTNEAGTTRVVGQYTIYDTKGKVDKAVLRQSATTIVRVEHRGGKTQITGLWEAQTTDQD</sequence>
<dbReference type="AlphaFoldDB" id="A0A1A5ZTB9"/>
<organism evidence="1">
    <name type="scientific">Kwoniella dejecticola CBS 10117</name>
    <dbReference type="NCBI Taxonomy" id="1296121"/>
    <lineage>
        <taxon>Eukaryota</taxon>
        <taxon>Fungi</taxon>
        <taxon>Dikarya</taxon>
        <taxon>Basidiomycota</taxon>
        <taxon>Agaricomycotina</taxon>
        <taxon>Tremellomycetes</taxon>
        <taxon>Tremellales</taxon>
        <taxon>Cryptococcaceae</taxon>
        <taxon>Kwoniella</taxon>
    </lineage>
</organism>
<dbReference type="OrthoDB" id="2562934at2759"/>
<accession>A0A1A5ZTB9</accession>
<evidence type="ECO:0000313" key="1">
    <source>
        <dbReference type="EMBL" id="OBR81063.1"/>
    </source>
</evidence>
<evidence type="ECO:0000313" key="3">
    <source>
        <dbReference type="Proteomes" id="UP000078595"/>
    </source>
</evidence>
<dbReference type="RefSeq" id="XP_018258905.1">
    <property type="nucleotide sequence ID" value="XM_018411704.1"/>
</dbReference>
<dbReference type="KEGG" id="kdj:28972144"/>
<keyword evidence="3" id="KW-1185">Reference proteome</keyword>